<name>K0S205_THAOC</name>
<reference evidence="2 3" key="1">
    <citation type="journal article" date="2012" name="Genome Biol.">
        <title>Genome and low-iron response of an oceanic diatom adapted to chronic iron limitation.</title>
        <authorList>
            <person name="Lommer M."/>
            <person name="Specht M."/>
            <person name="Roy A.S."/>
            <person name="Kraemer L."/>
            <person name="Andreson R."/>
            <person name="Gutowska M.A."/>
            <person name="Wolf J."/>
            <person name="Bergner S.V."/>
            <person name="Schilhabel M.B."/>
            <person name="Klostermeier U.C."/>
            <person name="Beiko R.G."/>
            <person name="Rosenstiel P."/>
            <person name="Hippler M."/>
            <person name="Laroche J."/>
        </authorList>
    </citation>
    <scope>NUCLEOTIDE SEQUENCE [LARGE SCALE GENOMIC DNA]</scope>
    <source>
        <strain evidence="2 3">CCMP1005</strain>
    </source>
</reference>
<protein>
    <submittedName>
        <fullName evidence="2">Uncharacterized protein</fullName>
    </submittedName>
</protein>
<gene>
    <name evidence="2" type="ORF">THAOC_27690</name>
</gene>
<accession>K0S205</accession>
<keyword evidence="3" id="KW-1185">Reference proteome</keyword>
<evidence type="ECO:0000313" key="2">
    <source>
        <dbReference type="EMBL" id="EJK52962.1"/>
    </source>
</evidence>
<feature type="region of interest" description="Disordered" evidence="1">
    <location>
        <begin position="200"/>
        <end position="241"/>
    </location>
</feature>
<dbReference type="Proteomes" id="UP000266841">
    <property type="component" value="Unassembled WGS sequence"/>
</dbReference>
<organism evidence="2 3">
    <name type="scientific">Thalassiosira oceanica</name>
    <name type="common">Marine diatom</name>
    <dbReference type="NCBI Taxonomy" id="159749"/>
    <lineage>
        <taxon>Eukaryota</taxon>
        <taxon>Sar</taxon>
        <taxon>Stramenopiles</taxon>
        <taxon>Ochrophyta</taxon>
        <taxon>Bacillariophyta</taxon>
        <taxon>Coscinodiscophyceae</taxon>
        <taxon>Thalassiosirophycidae</taxon>
        <taxon>Thalassiosirales</taxon>
        <taxon>Thalassiosiraceae</taxon>
        <taxon>Thalassiosira</taxon>
    </lineage>
</organism>
<dbReference type="EMBL" id="AGNL01038843">
    <property type="protein sequence ID" value="EJK52962.1"/>
    <property type="molecule type" value="Genomic_DNA"/>
</dbReference>
<comment type="caution">
    <text evidence="2">The sequence shown here is derived from an EMBL/GenBank/DDBJ whole genome shotgun (WGS) entry which is preliminary data.</text>
</comment>
<sequence length="241" mass="26556">MPGSLPQARLKKYYQRKVLLSATTSFINGSDAKFNTHKCTEVRTVVRRLSKGNASGAAATMYGHRARSAGVTERPDEEWRDRRDVNEEVARYRYAQHSWRPSVNVRYSASLNSRERPPARRIERSSTFACTEPGRLSSDRLLQHDSIAVRNGEDDVPAAAPEMAYVQRSAAKEESNQTPASPSKPSIRQECACEAAIQQACAPPDQRQSSRTGRDAAVGRGAVSKSLPPGLGVAAMFPVRR</sequence>
<proteinExistence type="predicted"/>
<evidence type="ECO:0000256" key="1">
    <source>
        <dbReference type="SAM" id="MobiDB-lite"/>
    </source>
</evidence>
<evidence type="ECO:0000313" key="3">
    <source>
        <dbReference type="Proteomes" id="UP000266841"/>
    </source>
</evidence>
<feature type="non-terminal residue" evidence="2">
    <location>
        <position position="241"/>
    </location>
</feature>
<dbReference type="AlphaFoldDB" id="K0S205"/>